<sequence length="43" mass="4708">MAKSPPKSTTDEDLELLAQLGINIAPEATPEYSPREERIIALV</sequence>
<name>A0A5M3TB79_LIMPL</name>
<dbReference type="GeneID" id="301686099"/>
<evidence type="ECO:0000313" key="1">
    <source>
        <dbReference type="EMBL" id="GCE95221.1"/>
    </source>
</evidence>
<keyword evidence="2" id="KW-1185">Reference proteome</keyword>
<dbReference type="RefSeq" id="WP_286131425.1">
    <property type="nucleotide sequence ID" value="NZ_BIMW01000125.1"/>
</dbReference>
<proteinExistence type="predicted"/>
<accession>A0A5M3TB79</accession>
<dbReference type="EMBL" id="BIMW01000125">
    <property type="protein sequence ID" value="GCE95221.1"/>
    <property type="molecule type" value="Genomic_DNA"/>
</dbReference>
<comment type="caution">
    <text evidence="1">The sequence shown here is derived from an EMBL/GenBank/DDBJ whole genome shotgun (WGS) entry which is preliminary data.</text>
</comment>
<gene>
    <name evidence="1" type="ORF">NIES46_32830</name>
</gene>
<evidence type="ECO:0000313" key="2">
    <source>
        <dbReference type="Proteomes" id="UP000326169"/>
    </source>
</evidence>
<dbReference type="Proteomes" id="UP000326169">
    <property type="component" value="Unassembled WGS sequence"/>
</dbReference>
<reference evidence="1 2" key="1">
    <citation type="journal article" date="2019" name="J Genomics">
        <title>The Draft Genome of a Hydrogen-producing Cyanobacterium, Arthrospira platensis NIES-46.</title>
        <authorList>
            <person name="Suzuki S."/>
            <person name="Yamaguchi H."/>
            <person name="Kawachi M."/>
        </authorList>
    </citation>
    <scope>NUCLEOTIDE SEQUENCE [LARGE SCALE GENOMIC DNA]</scope>
    <source>
        <strain evidence="1 2">NIES-46</strain>
    </source>
</reference>
<protein>
    <submittedName>
        <fullName evidence="1">Uncharacterized protein</fullName>
    </submittedName>
</protein>
<organism evidence="1 2">
    <name type="scientific">Limnospira platensis NIES-46</name>
    <dbReference type="NCBI Taxonomy" id="1236695"/>
    <lineage>
        <taxon>Bacteria</taxon>
        <taxon>Bacillati</taxon>
        <taxon>Cyanobacteriota</taxon>
        <taxon>Cyanophyceae</taxon>
        <taxon>Oscillatoriophycideae</taxon>
        <taxon>Oscillatoriales</taxon>
        <taxon>Sirenicapillariaceae</taxon>
        <taxon>Limnospira</taxon>
    </lineage>
</organism>